<dbReference type="EMBL" id="UINC01001150">
    <property type="protein sequence ID" value="SUZ72550.1"/>
    <property type="molecule type" value="Genomic_DNA"/>
</dbReference>
<evidence type="ECO:0000256" key="1">
    <source>
        <dbReference type="SAM" id="MobiDB-lite"/>
    </source>
</evidence>
<feature type="compositionally biased region" description="Basic and acidic residues" evidence="1">
    <location>
        <begin position="1"/>
        <end position="14"/>
    </location>
</feature>
<dbReference type="AlphaFoldDB" id="A0A381Q084"/>
<organism evidence="2">
    <name type="scientific">marine metagenome</name>
    <dbReference type="NCBI Taxonomy" id="408172"/>
    <lineage>
        <taxon>unclassified sequences</taxon>
        <taxon>metagenomes</taxon>
        <taxon>ecological metagenomes</taxon>
    </lineage>
</organism>
<protein>
    <submittedName>
        <fullName evidence="2">Uncharacterized protein</fullName>
    </submittedName>
</protein>
<proteinExistence type="predicted"/>
<sequence>VRLTDTHVSAKSEIRSTSTGEAQIGDTRRIGPYAVLDSGVEAASGTVAGPFYNSS</sequence>
<accession>A0A381Q084</accession>
<reference evidence="2" key="1">
    <citation type="submission" date="2018-05" db="EMBL/GenBank/DDBJ databases">
        <authorList>
            <person name="Lanie J.A."/>
            <person name="Ng W.-L."/>
            <person name="Kazmierczak K.M."/>
            <person name="Andrzejewski T.M."/>
            <person name="Davidsen T.M."/>
            <person name="Wayne K.J."/>
            <person name="Tettelin H."/>
            <person name="Glass J.I."/>
            <person name="Rusch D."/>
            <person name="Podicherti R."/>
            <person name="Tsui H.-C.T."/>
            <person name="Winkler M.E."/>
        </authorList>
    </citation>
    <scope>NUCLEOTIDE SEQUENCE</scope>
</reference>
<name>A0A381Q084_9ZZZZ</name>
<feature type="region of interest" description="Disordered" evidence="1">
    <location>
        <begin position="1"/>
        <end position="25"/>
    </location>
</feature>
<feature type="non-terminal residue" evidence="2">
    <location>
        <position position="1"/>
    </location>
</feature>
<evidence type="ECO:0000313" key="2">
    <source>
        <dbReference type="EMBL" id="SUZ72550.1"/>
    </source>
</evidence>
<gene>
    <name evidence="2" type="ORF">METZ01_LOCUS25404</name>
</gene>